<dbReference type="InterPro" id="IPR006767">
    <property type="entry name" value="Cwf19-like_C_dom-2"/>
</dbReference>
<dbReference type="InterPro" id="IPR006768">
    <property type="entry name" value="Cwf19-like_C_dom-1"/>
</dbReference>
<name>A0A1W0A1Q7_9STRA</name>
<dbReference type="Proteomes" id="UP000243217">
    <property type="component" value="Unassembled WGS sequence"/>
</dbReference>
<feature type="compositionally biased region" description="Polar residues" evidence="2">
    <location>
        <begin position="103"/>
        <end position="112"/>
    </location>
</feature>
<comment type="similarity">
    <text evidence="1">Belongs to the CWF19 family.</text>
</comment>
<dbReference type="AlphaFoldDB" id="A0A1W0A1Q7"/>
<evidence type="ECO:0000313" key="6">
    <source>
        <dbReference type="Proteomes" id="UP000243217"/>
    </source>
</evidence>
<evidence type="ECO:0000313" key="5">
    <source>
        <dbReference type="EMBL" id="OQS04213.1"/>
    </source>
</evidence>
<comment type="caution">
    <text evidence="5">The sequence shown here is derived from an EMBL/GenBank/DDBJ whole genome shotgun (WGS) entry which is preliminary data.</text>
</comment>
<dbReference type="SUPFAM" id="SSF54197">
    <property type="entry name" value="HIT-like"/>
    <property type="match status" value="1"/>
</dbReference>
<feature type="compositionally biased region" description="Basic residues" evidence="2">
    <location>
        <begin position="19"/>
        <end position="30"/>
    </location>
</feature>
<organism evidence="5 6">
    <name type="scientific">Thraustotheca clavata</name>
    <dbReference type="NCBI Taxonomy" id="74557"/>
    <lineage>
        <taxon>Eukaryota</taxon>
        <taxon>Sar</taxon>
        <taxon>Stramenopiles</taxon>
        <taxon>Oomycota</taxon>
        <taxon>Saprolegniomycetes</taxon>
        <taxon>Saprolegniales</taxon>
        <taxon>Achlyaceae</taxon>
        <taxon>Thraustotheca</taxon>
    </lineage>
</organism>
<feature type="compositionally biased region" description="Polar residues" evidence="2">
    <location>
        <begin position="203"/>
        <end position="215"/>
    </location>
</feature>
<feature type="compositionally biased region" description="Basic and acidic residues" evidence="2">
    <location>
        <begin position="31"/>
        <end position="87"/>
    </location>
</feature>
<evidence type="ECO:0000259" key="4">
    <source>
        <dbReference type="Pfam" id="PF04677"/>
    </source>
</evidence>
<protein>
    <submittedName>
        <fullName evidence="5">Uncharacterized protein</fullName>
    </submittedName>
</protein>
<reference evidence="5 6" key="1">
    <citation type="journal article" date="2014" name="Genome Biol. Evol.">
        <title>The secreted proteins of Achlya hypogyna and Thraustotheca clavata identify the ancestral oomycete secretome and reveal gene acquisitions by horizontal gene transfer.</title>
        <authorList>
            <person name="Misner I."/>
            <person name="Blouin N."/>
            <person name="Leonard G."/>
            <person name="Richards T.A."/>
            <person name="Lane C.E."/>
        </authorList>
    </citation>
    <scope>NUCLEOTIDE SEQUENCE [LARGE SCALE GENOMIC DNA]</scope>
    <source>
        <strain evidence="5 6">ATCC 34112</strain>
    </source>
</reference>
<dbReference type="PANTHER" id="PTHR12072">
    <property type="entry name" value="CWF19, CELL CYCLE CONTROL PROTEIN"/>
    <property type="match status" value="1"/>
</dbReference>
<dbReference type="GO" id="GO:0071014">
    <property type="term" value="C:post-mRNA release spliceosomal complex"/>
    <property type="evidence" value="ECO:0007669"/>
    <property type="project" value="TreeGrafter"/>
</dbReference>
<evidence type="ECO:0000256" key="2">
    <source>
        <dbReference type="SAM" id="MobiDB-lite"/>
    </source>
</evidence>
<dbReference type="Pfam" id="PF04677">
    <property type="entry name" value="CwfJ_C_1"/>
    <property type="match status" value="1"/>
</dbReference>
<evidence type="ECO:0000256" key="1">
    <source>
        <dbReference type="ARBA" id="ARBA00006795"/>
    </source>
</evidence>
<dbReference type="OrthoDB" id="2113965at2759"/>
<feature type="region of interest" description="Disordered" evidence="2">
    <location>
        <begin position="161"/>
        <end position="290"/>
    </location>
</feature>
<dbReference type="InterPro" id="IPR040194">
    <property type="entry name" value="Cwf19-like"/>
</dbReference>
<feature type="domain" description="Cwf19-like C-terminal" evidence="4">
    <location>
        <begin position="502"/>
        <end position="618"/>
    </location>
</feature>
<feature type="domain" description="Cwf19-like protein C-terminal" evidence="3">
    <location>
        <begin position="627"/>
        <end position="719"/>
    </location>
</feature>
<feature type="region of interest" description="Disordered" evidence="2">
    <location>
        <begin position="1"/>
        <end position="138"/>
    </location>
</feature>
<gene>
    <name evidence="5" type="ORF">THRCLA_03535</name>
</gene>
<dbReference type="InterPro" id="IPR036265">
    <property type="entry name" value="HIT-like_sf"/>
</dbReference>
<sequence>MSSLLSGIRFGNSEDTKKDKKKKEAKKNKKKDREPLPPKAPLEREEWMNMDFATERKREVKLTADEQRLADEEVKRQEEIASGKREPNTGLLYGLYDPKKPQQDTATSTTKATVGDGGASWKAKMLQRAKDRARETGQALEDIVRSQYGTDLATLEEQARGARVDAHLHYKRHHDSRNRRSDGNGGDKALIAKFNKRMERSGPKTSLSEGSSSQQADDDEPIDYSKLPDSEDESYQRKPRHREYRQKSRRSRSRSRDRSRKRDRSQERSRQSKQSSPKKKYKPEPVPVNKELEEEVKKRAAFLYGSLSAPRANPVSPPPIVNEPDPVAPTIEPVELPTLENGEVDLNKLAARALRAKMRGNLVAFEKFTKLLNEAERTQLHGSVAARSQVRAREPLRPEDMCTGSKKGKRTKMDDGQHLSVNDLVRNERSAKDIDDVHMKNILRLGTRYDHSDGKGASASGLDEEDRIDMRMYRDTKERLTENAYAQSSERAMLKSRIQWDTAMQKCSYCTQSDMFKKHLTVAMGEYVYLALPSSATIVPGQCIIAPLEHVPSITGVDESTIYEVEKFKSALRKMWQSQGHGVVFLETTMNPNKKRHTVIECVPIPLNLEGDIPLYFKQGLLECDEEWATHKKIIDTSEKGLQRSIPSQFAYFHVEWATGGYGHIIEDATQFPKDFGMDILAGILEVDPRRYGRYHASIDREKDRVEEFLVHWKSYNWTDQKD</sequence>
<dbReference type="EMBL" id="JNBS01000660">
    <property type="protein sequence ID" value="OQS04213.1"/>
    <property type="molecule type" value="Genomic_DNA"/>
</dbReference>
<proteinExistence type="inferred from homology"/>
<dbReference type="PANTHER" id="PTHR12072:SF5">
    <property type="entry name" value="CWF19-LIKE PROTEIN 2"/>
    <property type="match status" value="1"/>
</dbReference>
<accession>A0A1W0A1Q7</accession>
<dbReference type="Pfam" id="PF04676">
    <property type="entry name" value="CwfJ_C_2"/>
    <property type="match status" value="1"/>
</dbReference>
<dbReference type="GO" id="GO:0000398">
    <property type="term" value="P:mRNA splicing, via spliceosome"/>
    <property type="evidence" value="ECO:0007669"/>
    <property type="project" value="TreeGrafter"/>
</dbReference>
<feature type="compositionally biased region" description="Basic residues" evidence="2">
    <location>
        <begin position="237"/>
        <end position="263"/>
    </location>
</feature>
<keyword evidence="6" id="KW-1185">Reference proteome</keyword>
<evidence type="ECO:0000259" key="3">
    <source>
        <dbReference type="Pfam" id="PF04676"/>
    </source>
</evidence>
<dbReference type="STRING" id="74557.A0A1W0A1Q7"/>
<feature type="region of interest" description="Disordered" evidence="2">
    <location>
        <begin position="308"/>
        <end position="331"/>
    </location>
</feature>